<feature type="signal peptide" evidence="3">
    <location>
        <begin position="1"/>
        <end position="26"/>
    </location>
</feature>
<dbReference type="Pfam" id="PF00264">
    <property type="entry name" value="Tyrosinase"/>
    <property type="match status" value="1"/>
</dbReference>
<dbReference type="EMBL" id="JAGSXJ010000020">
    <property type="protein sequence ID" value="KAH6680098.1"/>
    <property type="molecule type" value="Genomic_DNA"/>
</dbReference>
<accession>A0A9P9A6B1</accession>
<dbReference type="PANTHER" id="PTHR11474:SF126">
    <property type="entry name" value="TYROSINASE-LIKE PROTEIN TYR-1-RELATED"/>
    <property type="match status" value="1"/>
</dbReference>
<evidence type="ECO:0000256" key="3">
    <source>
        <dbReference type="SAM" id="SignalP"/>
    </source>
</evidence>
<reference evidence="5" key="1">
    <citation type="journal article" date="2021" name="Nat. Commun.">
        <title>Genetic determinants of endophytism in the Arabidopsis root mycobiome.</title>
        <authorList>
            <person name="Mesny F."/>
            <person name="Miyauchi S."/>
            <person name="Thiergart T."/>
            <person name="Pickel B."/>
            <person name="Atanasova L."/>
            <person name="Karlsson M."/>
            <person name="Huettel B."/>
            <person name="Barry K.W."/>
            <person name="Haridas S."/>
            <person name="Chen C."/>
            <person name="Bauer D."/>
            <person name="Andreopoulos W."/>
            <person name="Pangilinan J."/>
            <person name="LaButti K."/>
            <person name="Riley R."/>
            <person name="Lipzen A."/>
            <person name="Clum A."/>
            <person name="Drula E."/>
            <person name="Henrissat B."/>
            <person name="Kohler A."/>
            <person name="Grigoriev I.V."/>
            <person name="Martin F.M."/>
            <person name="Hacquard S."/>
        </authorList>
    </citation>
    <scope>NUCLEOTIDE SEQUENCE</scope>
    <source>
        <strain evidence="5">MPI-SDFR-AT-0117</strain>
    </source>
</reference>
<dbReference type="AlphaFoldDB" id="A0A9P9A6B1"/>
<feature type="domain" description="Tyrosinase copper-binding" evidence="4">
    <location>
        <begin position="272"/>
        <end position="283"/>
    </location>
</feature>
<evidence type="ECO:0000313" key="6">
    <source>
        <dbReference type="Proteomes" id="UP000770015"/>
    </source>
</evidence>
<dbReference type="Proteomes" id="UP000770015">
    <property type="component" value="Unassembled WGS sequence"/>
</dbReference>
<dbReference type="SUPFAM" id="SSF48056">
    <property type="entry name" value="Di-copper centre-containing domain"/>
    <property type="match status" value="1"/>
</dbReference>
<feature type="chain" id="PRO_5040169908" description="Tyrosinase copper-binding domain-containing protein" evidence="3">
    <location>
        <begin position="27"/>
        <end position="355"/>
    </location>
</feature>
<keyword evidence="2" id="KW-0186">Copper</keyword>
<dbReference type="GO" id="GO:0046872">
    <property type="term" value="F:metal ion binding"/>
    <property type="evidence" value="ECO:0007669"/>
    <property type="project" value="UniProtKB-KW"/>
</dbReference>
<keyword evidence="3" id="KW-0732">Signal</keyword>
<dbReference type="InterPro" id="IPR050316">
    <property type="entry name" value="Tyrosinase/Hemocyanin"/>
</dbReference>
<proteinExistence type="predicted"/>
<protein>
    <recommendedName>
        <fullName evidence="4">Tyrosinase copper-binding domain-containing protein</fullName>
    </recommendedName>
</protein>
<sequence length="355" mass="39905">MVISFKSLCAAALTSIVLIAPAGVEASKCSCVRPTIRREWRTLSVEKRLAYIDAVKCLMNKAPETSTNDLPGVRSRYDDFVGTHIVQADFAHFVGKFYPYHRLYLHSWEKALNTCGWKDGLPYWDWNRDYGTDEDFFNSPLFDEVAGMGGNGAWVPGNITHPEPGFPINAPWDMPDRTGGGCIQTGPFANLTSSFGPHDNVAYNPEPECVRRDFSPQSFRDITGPDHVKAAMEQVDYGWFGMVTEPSIHAGGHLGVGGLYGHMADKWASPADPIFWLHHGNVDRAWWSWQKRGLKNRVNDISGPIINFDYANDFGGNITLDDTIYVGETVRLETTIREVMHIQRGPLCYEYDELY</sequence>
<comment type="caution">
    <text evidence="5">The sequence shown here is derived from an EMBL/GenBank/DDBJ whole genome shotgun (WGS) entry which is preliminary data.</text>
</comment>
<organism evidence="5 6">
    <name type="scientific">Plectosphaerella plurivora</name>
    <dbReference type="NCBI Taxonomy" id="936078"/>
    <lineage>
        <taxon>Eukaryota</taxon>
        <taxon>Fungi</taxon>
        <taxon>Dikarya</taxon>
        <taxon>Ascomycota</taxon>
        <taxon>Pezizomycotina</taxon>
        <taxon>Sordariomycetes</taxon>
        <taxon>Hypocreomycetidae</taxon>
        <taxon>Glomerellales</taxon>
        <taxon>Plectosphaerellaceae</taxon>
        <taxon>Plectosphaerella</taxon>
    </lineage>
</organism>
<evidence type="ECO:0000256" key="2">
    <source>
        <dbReference type="ARBA" id="ARBA00023008"/>
    </source>
</evidence>
<dbReference type="InterPro" id="IPR008922">
    <property type="entry name" value="Di-copper_centre_dom_sf"/>
</dbReference>
<dbReference type="PANTHER" id="PTHR11474">
    <property type="entry name" value="TYROSINASE FAMILY MEMBER"/>
    <property type="match status" value="1"/>
</dbReference>
<evidence type="ECO:0000313" key="5">
    <source>
        <dbReference type="EMBL" id="KAH6680098.1"/>
    </source>
</evidence>
<name>A0A9P9A6B1_9PEZI</name>
<dbReference type="PRINTS" id="PR00092">
    <property type="entry name" value="TYROSINASE"/>
</dbReference>
<dbReference type="InterPro" id="IPR002227">
    <property type="entry name" value="Tyrosinase_Cu-bd"/>
</dbReference>
<dbReference type="PROSITE" id="PS00498">
    <property type="entry name" value="TYROSINASE_2"/>
    <property type="match status" value="1"/>
</dbReference>
<dbReference type="OrthoDB" id="6132182at2759"/>
<gene>
    <name evidence="5" type="ORF">F5X68DRAFT_234615</name>
</gene>
<dbReference type="Gene3D" id="1.10.1280.10">
    <property type="entry name" value="Di-copper center containing domain from catechol oxidase"/>
    <property type="match status" value="1"/>
</dbReference>
<dbReference type="GO" id="GO:0016491">
    <property type="term" value="F:oxidoreductase activity"/>
    <property type="evidence" value="ECO:0007669"/>
    <property type="project" value="InterPro"/>
</dbReference>
<keyword evidence="6" id="KW-1185">Reference proteome</keyword>
<keyword evidence="1" id="KW-0479">Metal-binding</keyword>
<evidence type="ECO:0000259" key="4">
    <source>
        <dbReference type="PROSITE" id="PS00498"/>
    </source>
</evidence>
<evidence type="ECO:0000256" key="1">
    <source>
        <dbReference type="ARBA" id="ARBA00022723"/>
    </source>
</evidence>